<feature type="region of interest" description="Disordered" evidence="2">
    <location>
        <begin position="321"/>
        <end position="346"/>
    </location>
</feature>
<feature type="compositionally biased region" description="Polar residues" evidence="2">
    <location>
        <begin position="501"/>
        <end position="510"/>
    </location>
</feature>
<dbReference type="GeneID" id="25337974"/>
<dbReference type="InterPro" id="IPR011990">
    <property type="entry name" value="TPR-like_helical_dom_sf"/>
</dbReference>
<evidence type="ECO:0008006" key="5">
    <source>
        <dbReference type="Google" id="ProtNLM"/>
    </source>
</evidence>
<proteinExistence type="inferred from homology"/>
<reference evidence="3" key="2">
    <citation type="submission" date="2013-10" db="EMBL/GenBank/DDBJ databases">
        <authorList>
            <person name="Aslett M."/>
        </authorList>
    </citation>
    <scope>NUCLEOTIDE SEQUENCE [LARGE SCALE GENOMIC DNA]</scope>
    <source>
        <strain evidence="3">Weybridge</strain>
    </source>
</reference>
<accession>U6M0P5</accession>
<keyword evidence="4" id="KW-1185">Reference proteome</keyword>
<dbReference type="OrthoDB" id="27934at2759"/>
<evidence type="ECO:0000256" key="2">
    <source>
        <dbReference type="SAM" id="MobiDB-lite"/>
    </source>
</evidence>
<feature type="compositionally biased region" description="Low complexity" evidence="2">
    <location>
        <begin position="229"/>
        <end position="244"/>
    </location>
</feature>
<dbReference type="VEuPathDB" id="ToxoDB:EMWEY_00039880"/>
<comment type="similarity">
    <text evidence="1">Belongs to the sel-1 family.</text>
</comment>
<gene>
    <name evidence="3" type="ORF">EMWEY_00039880</name>
</gene>
<dbReference type="Gene3D" id="1.25.40.10">
    <property type="entry name" value="Tetratricopeptide repeat domain"/>
    <property type="match status" value="2"/>
</dbReference>
<dbReference type="GO" id="GO:0036503">
    <property type="term" value="P:ERAD pathway"/>
    <property type="evidence" value="ECO:0007669"/>
    <property type="project" value="TreeGrafter"/>
</dbReference>
<dbReference type="Pfam" id="PF08238">
    <property type="entry name" value="Sel1"/>
    <property type="match status" value="5"/>
</dbReference>
<dbReference type="GO" id="GO:0005789">
    <property type="term" value="C:endoplasmic reticulum membrane"/>
    <property type="evidence" value="ECO:0007669"/>
    <property type="project" value="TreeGrafter"/>
</dbReference>
<dbReference type="InterPro" id="IPR050767">
    <property type="entry name" value="Sel1_AlgK"/>
</dbReference>
<evidence type="ECO:0000313" key="4">
    <source>
        <dbReference type="Proteomes" id="UP000030763"/>
    </source>
</evidence>
<feature type="region of interest" description="Disordered" evidence="2">
    <location>
        <begin position="229"/>
        <end position="252"/>
    </location>
</feature>
<protein>
    <recommendedName>
        <fullName evidence="5">Sel1 repeat-containing protein</fullName>
    </recommendedName>
</protein>
<organism evidence="3 4">
    <name type="scientific">Eimeria maxima</name>
    <name type="common">Coccidian parasite</name>
    <dbReference type="NCBI Taxonomy" id="5804"/>
    <lineage>
        <taxon>Eukaryota</taxon>
        <taxon>Sar</taxon>
        <taxon>Alveolata</taxon>
        <taxon>Apicomplexa</taxon>
        <taxon>Conoidasida</taxon>
        <taxon>Coccidia</taxon>
        <taxon>Eucoccidiorida</taxon>
        <taxon>Eimeriorina</taxon>
        <taxon>Eimeriidae</taxon>
        <taxon>Eimeria</taxon>
    </lineage>
</organism>
<dbReference type="EMBL" id="HG719320">
    <property type="protein sequence ID" value="CDJ57556.1"/>
    <property type="molecule type" value="Genomic_DNA"/>
</dbReference>
<dbReference type="InterPro" id="IPR006597">
    <property type="entry name" value="Sel1-like"/>
</dbReference>
<dbReference type="PANTHER" id="PTHR11102">
    <property type="entry name" value="SEL-1-LIKE PROTEIN"/>
    <property type="match status" value="1"/>
</dbReference>
<sequence length="588" mass="63465">MLISLICSSNVAADQLPSDPQQGHGIVFAAASAAANSSSSNSNSSNSPQPPSERELKLSQALELKFGEGGKTQNPRKAATLFKEIIDEDSKDAVAAQALCELGDMELMGMPGLFGSRRDAAAAVKHFAAAAALGYGPAMHALALANAVGLGGLPQAALEVSEQQMRNPQFPLLQLPPSARLSAATKREYREQQTAARQQEDVMQYWEGQAKNDDPVACFELAKLMEQQQQQQQQPQQQQQQQQPNAEEEAKKRRMTELLKKAGVGGMGAALRDLALAYLRGEGIQQNIQQAIQLLEQAAAAGDADAQNYLGYFYWVGTESPPTTANSSNSSSNNSSSSSSSSSNNGFVLKKDVKKAEYYFLLAALQEHPESFFFLGEIKQKEAEKETINKQKKEQAYKTAAEYGVSADSIRKALQLYNEKDYEGSLLINLAAAEEGYEIGQWNSAFLLQSGAAAVPGAAAAAAAAADPDPAAADPDPAAHPVGSTKELQQTVQPHAHQPLSELQTPASSSQLQQQQQQQQLLQQQQQQQQLPRNLVYRQLNRAALQGNVEALREVGLMHASKKDKGVPYDEVLSLQVIHRSLTLGDIQ</sequence>
<dbReference type="RefSeq" id="XP_013334204.1">
    <property type="nucleotide sequence ID" value="XM_013478750.1"/>
</dbReference>
<feature type="compositionally biased region" description="Low complexity" evidence="2">
    <location>
        <begin position="326"/>
        <end position="345"/>
    </location>
</feature>
<dbReference type="Proteomes" id="UP000030763">
    <property type="component" value="Unassembled WGS sequence"/>
</dbReference>
<feature type="compositionally biased region" description="Low complexity" evidence="2">
    <location>
        <begin position="466"/>
        <end position="476"/>
    </location>
</feature>
<reference evidence="3" key="1">
    <citation type="submission" date="2013-10" db="EMBL/GenBank/DDBJ databases">
        <title>Genomic analysis of the causative agents of coccidiosis in chickens.</title>
        <authorList>
            <person name="Reid A.J."/>
            <person name="Blake D."/>
            <person name="Billington K."/>
            <person name="Browne H."/>
            <person name="Dunn M."/>
            <person name="Hung S."/>
            <person name="Kawahara F."/>
            <person name="Miranda-Saavedra D."/>
            <person name="Mourier T."/>
            <person name="Nagra H."/>
            <person name="Otto T.D."/>
            <person name="Rawlings N."/>
            <person name="Sanchez A."/>
            <person name="Sanders M."/>
            <person name="Subramaniam C."/>
            <person name="Tay Y."/>
            <person name="Dear P."/>
            <person name="Doerig C."/>
            <person name="Gruber A."/>
            <person name="Parkinson J."/>
            <person name="Shirley M."/>
            <person name="Wan K.L."/>
            <person name="Berriman M."/>
            <person name="Tomley F."/>
            <person name="Pain A."/>
        </authorList>
    </citation>
    <scope>NUCLEOTIDE SEQUENCE [LARGE SCALE GENOMIC DNA]</scope>
    <source>
        <strain evidence="3">Weybridge</strain>
    </source>
</reference>
<name>U6M0P5_EIMMA</name>
<dbReference type="AlphaFoldDB" id="U6M0P5"/>
<dbReference type="SMART" id="SM00671">
    <property type="entry name" value="SEL1"/>
    <property type="match status" value="5"/>
</dbReference>
<evidence type="ECO:0000256" key="1">
    <source>
        <dbReference type="ARBA" id="ARBA00038101"/>
    </source>
</evidence>
<feature type="region of interest" description="Disordered" evidence="2">
    <location>
        <begin position="466"/>
        <end position="516"/>
    </location>
</feature>
<dbReference type="PANTHER" id="PTHR11102:SF147">
    <property type="entry name" value="SEL1L ADAPTOR SUBUNIT OF ERAD E3 UBIQUITIN LIGASE"/>
    <property type="match status" value="1"/>
</dbReference>
<evidence type="ECO:0000313" key="3">
    <source>
        <dbReference type="EMBL" id="CDJ57556.1"/>
    </source>
</evidence>
<dbReference type="SUPFAM" id="SSF81901">
    <property type="entry name" value="HCP-like"/>
    <property type="match status" value="3"/>
</dbReference>
<dbReference type="OMA" id="DADAQNY"/>